<dbReference type="EMBL" id="JAESWA010000023">
    <property type="protein sequence ID" value="MBL4933029.1"/>
    <property type="molecule type" value="Genomic_DNA"/>
</dbReference>
<dbReference type="Proteomes" id="UP000623681">
    <property type="component" value="Unassembled WGS sequence"/>
</dbReference>
<keyword evidence="3" id="KW-1185">Reference proteome</keyword>
<evidence type="ECO:0000256" key="1">
    <source>
        <dbReference type="SAM" id="Phobius"/>
    </source>
</evidence>
<gene>
    <name evidence="2" type="ORF">JK634_14540</name>
</gene>
<proteinExistence type="predicted"/>
<reference evidence="2" key="1">
    <citation type="submission" date="2021-01" db="EMBL/GenBank/DDBJ databases">
        <title>Genome public.</title>
        <authorList>
            <person name="Liu C."/>
            <person name="Sun Q."/>
        </authorList>
    </citation>
    <scope>NUCLEOTIDE SEQUENCE</scope>
    <source>
        <strain evidence="2">YIM B02565</strain>
    </source>
</reference>
<dbReference type="AlphaFoldDB" id="A0A937K5H4"/>
<evidence type="ECO:0000313" key="3">
    <source>
        <dbReference type="Proteomes" id="UP000623681"/>
    </source>
</evidence>
<feature type="transmembrane region" description="Helical" evidence="1">
    <location>
        <begin position="76"/>
        <end position="94"/>
    </location>
</feature>
<accession>A0A937K5H4</accession>
<organism evidence="2 3">
    <name type="scientific">Clostridium paridis</name>
    <dbReference type="NCBI Taxonomy" id="2803863"/>
    <lineage>
        <taxon>Bacteria</taxon>
        <taxon>Bacillati</taxon>
        <taxon>Bacillota</taxon>
        <taxon>Clostridia</taxon>
        <taxon>Eubacteriales</taxon>
        <taxon>Clostridiaceae</taxon>
        <taxon>Clostridium</taxon>
    </lineage>
</organism>
<keyword evidence="1" id="KW-0472">Membrane</keyword>
<name>A0A937K5H4_9CLOT</name>
<keyword evidence="1" id="KW-1133">Transmembrane helix</keyword>
<comment type="caution">
    <text evidence="2">The sequence shown here is derived from an EMBL/GenBank/DDBJ whole genome shotgun (WGS) entry which is preliminary data.</text>
</comment>
<evidence type="ECO:0000313" key="2">
    <source>
        <dbReference type="EMBL" id="MBL4933029.1"/>
    </source>
</evidence>
<keyword evidence="1" id="KW-0812">Transmembrane</keyword>
<dbReference type="RefSeq" id="WP_202768402.1">
    <property type="nucleotide sequence ID" value="NZ_JAESWA010000023.1"/>
</dbReference>
<protein>
    <submittedName>
        <fullName evidence="2">Uncharacterized protein</fullName>
    </submittedName>
</protein>
<sequence>MGIPVGHPFFGNQYTDGGYKPGTFKYVPEIAENVVDYSSALVSENTDKATTKIVTRQNPKNLIPKKLNTKGISKNALIALGIGLVATVGGYFAYKHISKKNKVKKNALQSVELSHVGTCIYCGQPLNGSTYVPESEDNSQKAYIICKNCGEQNFAWYPDENDSSSKDFENQNE</sequence>